<keyword evidence="2" id="KW-0227">DNA damage</keyword>
<evidence type="ECO:0000256" key="6">
    <source>
        <dbReference type="ARBA" id="ARBA00023163"/>
    </source>
</evidence>
<dbReference type="PANTHER" id="PTHR46878">
    <property type="entry name" value="FORKHEAD BOX PROTEIN M1"/>
    <property type="match status" value="1"/>
</dbReference>
<organism evidence="15 16">
    <name type="scientific">Hymenochirus boettgeri</name>
    <name type="common">Congo dwarf clawed frog</name>
    <dbReference type="NCBI Taxonomy" id="247094"/>
    <lineage>
        <taxon>Eukaryota</taxon>
        <taxon>Metazoa</taxon>
        <taxon>Chordata</taxon>
        <taxon>Craniata</taxon>
        <taxon>Vertebrata</taxon>
        <taxon>Euteleostomi</taxon>
        <taxon>Amphibia</taxon>
        <taxon>Batrachia</taxon>
        <taxon>Anura</taxon>
        <taxon>Pipoidea</taxon>
        <taxon>Pipidae</taxon>
        <taxon>Pipinae</taxon>
        <taxon>Hymenochirus</taxon>
    </lineage>
</organism>
<sequence>TGATPCIPQQCDKEMRLFCCFFISASHPQAEQLNASLSNIQWLGDMSSDSLGPCIKEESEKENQPPEAESTKMEDESQSVPKQQWPLSISERPPYSYMALIQFAINSTPRKRMTLKDIYTWIEDHFPYFKHVAKPGWKNSIRHNLSLHDMFVRETITNNKISYWTIHPQANRCLTLDQVFKVKIGLELEIMSHTEPGFHALMGTWSMWTLQSFLGFISRVEQPLLTLSCLHASLSYFTVSLITFPS</sequence>
<keyword evidence="4 12" id="KW-0238">DNA-binding</keyword>
<evidence type="ECO:0000256" key="2">
    <source>
        <dbReference type="ARBA" id="ARBA00022763"/>
    </source>
</evidence>
<feature type="compositionally biased region" description="Basic and acidic residues" evidence="13">
    <location>
        <begin position="56"/>
        <end position="75"/>
    </location>
</feature>
<comment type="subcellular location">
    <subcellularLocation>
        <location evidence="1 12">Nucleus</location>
    </subcellularLocation>
</comment>
<evidence type="ECO:0000256" key="10">
    <source>
        <dbReference type="ARBA" id="ARBA00053415"/>
    </source>
</evidence>
<evidence type="ECO:0000259" key="14">
    <source>
        <dbReference type="PROSITE" id="PS50039"/>
    </source>
</evidence>
<dbReference type="GO" id="GO:0003700">
    <property type="term" value="F:DNA-binding transcription factor activity"/>
    <property type="evidence" value="ECO:0007669"/>
    <property type="project" value="InterPro"/>
</dbReference>
<dbReference type="InterPro" id="IPR042839">
    <property type="entry name" value="FOXM1"/>
</dbReference>
<dbReference type="Pfam" id="PF00250">
    <property type="entry name" value="Forkhead"/>
    <property type="match status" value="1"/>
</dbReference>
<feature type="region of interest" description="Disordered" evidence="13">
    <location>
        <begin position="56"/>
        <end position="85"/>
    </location>
</feature>
<dbReference type="OrthoDB" id="5954824at2759"/>
<keyword evidence="7" id="KW-0234">DNA repair</keyword>
<evidence type="ECO:0000256" key="7">
    <source>
        <dbReference type="ARBA" id="ARBA00023204"/>
    </source>
</evidence>
<accession>A0A8T2K6M6</accession>
<feature type="DNA-binding region" description="Fork-head" evidence="12">
    <location>
        <begin position="92"/>
        <end position="180"/>
    </location>
</feature>
<dbReference type="EMBL" id="JAACNH010000002">
    <property type="protein sequence ID" value="KAG8453166.1"/>
    <property type="molecule type" value="Genomic_DNA"/>
</dbReference>
<dbReference type="CDD" id="cd20029">
    <property type="entry name" value="FH_FOXM"/>
    <property type="match status" value="1"/>
</dbReference>
<dbReference type="InterPro" id="IPR001766">
    <property type="entry name" value="Fork_head_dom"/>
</dbReference>
<dbReference type="PANTHER" id="PTHR46878:SF1">
    <property type="entry name" value="FORKHEAD BOX PROTEIN M1"/>
    <property type="match status" value="1"/>
</dbReference>
<dbReference type="GO" id="GO:0006357">
    <property type="term" value="P:regulation of transcription by RNA polymerase II"/>
    <property type="evidence" value="ECO:0007669"/>
    <property type="project" value="TreeGrafter"/>
</dbReference>
<gene>
    <name evidence="15" type="ORF">GDO86_004837</name>
</gene>
<dbReference type="GO" id="GO:0006281">
    <property type="term" value="P:DNA repair"/>
    <property type="evidence" value="ECO:0007669"/>
    <property type="project" value="UniProtKB-KW"/>
</dbReference>
<dbReference type="InterPro" id="IPR018122">
    <property type="entry name" value="TF_fork_head_CS_1"/>
</dbReference>
<dbReference type="PROSITE" id="PS00658">
    <property type="entry name" value="FORK_HEAD_2"/>
    <property type="match status" value="1"/>
</dbReference>
<comment type="caution">
    <text evidence="15">The sequence shown here is derived from an EMBL/GenBank/DDBJ whole genome shotgun (WGS) entry which is preliminary data.</text>
</comment>
<dbReference type="GO" id="GO:0000086">
    <property type="term" value="P:G2/M transition of mitotic cell cycle"/>
    <property type="evidence" value="ECO:0007669"/>
    <property type="project" value="InterPro"/>
</dbReference>
<evidence type="ECO:0000256" key="3">
    <source>
        <dbReference type="ARBA" id="ARBA00023015"/>
    </source>
</evidence>
<evidence type="ECO:0000256" key="9">
    <source>
        <dbReference type="ARBA" id="ARBA00023306"/>
    </source>
</evidence>
<evidence type="ECO:0000256" key="8">
    <source>
        <dbReference type="ARBA" id="ARBA00023242"/>
    </source>
</evidence>
<reference evidence="15" key="1">
    <citation type="thesis" date="2020" institute="ProQuest LLC" country="789 East Eisenhower Parkway, Ann Arbor, MI, USA">
        <title>Comparative Genomics and Chromosome Evolution.</title>
        <authorList>
            <person name="Mudd A.B."/>
        </authorList>
    </citation>
    <scope>NUCLEOTIDE SEQUENCE</scope>
    <source>
        <strain evidence="15">Female2</strain>
        <tissue evidence="15">Blood</tissue>
    </source>
</reference>
<dbReference type="Gene3D" id="1.10.10.10">
    <property type="entry name" value="Winged helix-like DNA-binding domain superfamily/Winged helix DNA-binding domain"/>
    <property type="match status" value="1"/>
</dbReference>
<evidence type="ECO:0000256" key="13">
    <source>
        <dbReference type="SAM" id="MobiDB-lite"/>
    </source>
</evidence>
<dbReference type="SMART" id="SM00339">
    <property type="entry name" value="FH"/>
    <property type="match status" value="1"/>
</dbReference>
<evidence type="ECO:0000313" key="15">
    <source>
        <dbReference type="EMBL" id="KAG8453165.1"/>
    </source>
</evidence>
<dbReference type="AlphaFoldDB" id="A0A8T2K6M6"/>
<dbReference type="InterPro" id="IPR036390">
    <property type="entry name" value="WH_DNA-bd_sf"/>
</dbReference>
<comment type="function">
    <text evidence="10">Transcription factor regulating the expression of cell cycle genes essential for DNA replication and mitosis. Plays a role in the control of cell proliferation. Also plays a role in DNA break repair, participating in the DNA damage checkpoint response. Promotes transcription of PHB2.</text>
</comment>
<dbReference type="GO" id="GO:0000977">
    <property type="term" value="F:RNA polymerase II transcription regulatory region sequence-specific DNA binding"/>
    <property type="evidence" value="ECO:0007669"/>
    <property type="project" value="TreeGrafter"/>
</dbReference>
<evidence type="ECO:0000313" key="16">
    <source>
        <dbReference type="Proteomes" id="UP000812440"/>
    </source>
</evidence>
<keyword evidence="3" id="KW-0805">Transcription regulation</keyword>
<dbReference type="InterPro" id="IPR030456">
    <property type="entry name" value="TF_fork_head_CS_2"/>
</dbReference>
<feature type="domain" description="Fork-head" evidence="14">
    <location>
        <begin position="92"/>
        <end position="180"/>
    </location>
</feature>
<keyword evidence="5" id="KW-0010">Activator</keyword>
<evidence type="ECO:0000256" key="12">
    <source>
        <dbReference type="PROSITE-ProRule" id="PRU00089"/>
    </source>
</evidence>
<dbReference type="GO" id="GO:0042127">
    <property type="term" value="P:regulation of cell population proliferation"/>
    <property type="evidence" value="ECO:0007669"/>
    <property type="project" value="TreeGrafter"/>
</dbReference>
<dbReference type="GO" id="GO:0005634">
    <property type="term" value="C:nucleus"/>
    <property type="evidence" value="ECO:0007669"/>
    <property type="project" value="UniProtKB-SubCell"/>
</dbReference>
<dbReference type="Proteomes" id="UP000812440">
    <property type="component" value="Chromosome 2"/>
</dbReference>
<keyword evidence="16" id="KW-1185">Reference proteome</keyword>
<dbReference type="EMBL" id="JAACNH010000002">
    <property type="protein sequence ID" value="KAG8453165.1"/>
    <property type="molecule type" value="Genomic_DNA"/>
</dbReference>
<proteinExistence type="predicted"/>
<keyword evidence="9" id="KW-0131">Cell cycle</keyword>
<dbReference type="InterPro" id="IPR047516">
    <property type="entry name" value="FH_FOXM1"/>
</dbReference>
<keyword evidence="6" id="KW-0804">Transcription</keyword>
<dbReference type="PROSITE" id="PS50039">
    <property type="entry name" value="FORK_HEAD_3"/>
    <property type="match status" value="1"/>
</dbReference>
<evidence type="ECO:0000256" key="4">
    <source>
        <dbReference type="ARBA" id="ARBA00023125"/>
    </source>
</evidence>
<keyword evidence="8 12" id="KW-0539">Nucleus</keyword>
<evidence type="ECO:0000256" key="5">
    <source>
        <dbReference type="ARBA" id="ARBA00023159"/>
    </source>
</evidence>
<protein>
    <recommendedName>
        <fullName evidence="11">Forkhead box protein M1</fullName>
    </recommendedName>
</protein>
<dbReference type="FunFam" id="1.10.10.10:FF:000245">
    <property type="entry name" value="forkhead box protein M1 isoform X2"/>
    <property type="match status" value="1"/>
</dbReference>
<evidence type="ECO:0000256" key="1">
    <source>
        <dbReference type="ARBA" id="ARBA00004123"/>
    </source>
</evidence>
<dbReference type="SUPFAM" id="SSF46785">
    <property type="entry name" value="Winged helix' DNA-binding domain"/>
    <property type="match status" value="1"/>
</dbReference>
<dbReference type="InterPro" id="IPR036388">
    <property type="entry name" value="WH-like_DNA-bd_sf"/>
</dbReference>
<name>A0A8T2K6M6_9PIPI</name>
<dbReference type="PRINTS" id="PR00053">
    <property type="entry name" value="FORKHEAD"/>
</dbReference>
<feature type="non-terminal residue" evidence="15">
    <location>
        <position position="246"/>
    </location>
</feature>
<dbReference type="PROSITE" id="PS00657">
    <property type="entry name" value="FORK_HEAD_1"/>
    <property type="match status" value="1"/>
</dbReference>
<evidence type="ECO:0000256" key="11">
    <source>
        <dbReference type="ARBA" id="ARBA00072725"/>
    </source>
</evidence>